<accession>A0A5J6D860</accession>
<organism evidence="1 2">
    <name type="scientific">Streptomyces phage Meibysrarus</name>
    <dbReference type="NCBI Taxonomy" id="2601692"/>
    <lineage>
        <taxon>Viruses</taxon>
        <taxon>Duplodnaviria</taxon>
        <taxon>Heunggongvirae</taxon>
        <taxon>Uroviricota</taxon>
        <taxon>Caudoviricetes</taxon>
        <taxon>Rimavirus</taxon>
        <taxon>Rimavirus rima</taxon>
    </lineage>
</organism>
<sequence>MQMSEIETIEVFRKTWSARAVQVSDENIEAVAAWCGGDIRMYHTSELGVMGRRIDLVVHGFKGVTNVDRAYIGDWIVFAPKDSSFMVYKTKAYRATFETREEKVHREAMTEPEIAARNHQVLQLVKRAMTEQDLATYFGKGSEETKGTAEAITEEIIKLFI</sequence>
<dbReference type="EMBL" id="MN204497">
    <property type="protein sequence ID" value="QEQ94019.1"/>
    <property type="molecule type" value="Genomic_DNA"/>
</dbReference>
<evidence type="ECO:0000313" key="2">
    <source>
        <dbReference type="Proteomes" id="UP000326204"/>
    </source>
</evidence>
<name>A0A5J6D860_9CAUD</name>
<dbReference type="Proteomes" id="UP000326204">
    <property type="component" value="Genome"/>
</dbReference>
<proteinExistence type="predicted"/>
<gene>
    <name evidence="1" type="primary">72</name>
    <name evidence="1" type="ORF">SEA_MEIBYSRARUS_72</name>
</gene>
<evidence type="ECO:0000313" key="1">
    <source>
        <dbReference type="EMBL" id="QEQ94019.1"/>
    </source>
</evidence>
<protein>
    <submittedName>
        <fullName evidence="1">Uncharacterized protein</fullName>
    </submittedName>
</protein>
<reference evidence="1 2" key="1">
    <citation type="submission" date="2019-07" db="EMBL/GenBank/DDBJ databases">
        <authorList>
            <person name="Edwards D.A."/>
            <person name="Shyshikina M."/>
            <person name="Martinez Fernandez C."/>
            <person name="Layton S.R."/>
            <person name="Smith B.R."/>
            <person name="Kim T."/>
            <person name="Hughes L.E."/>
            <person name="Garlena R.A."/>
            <person name="Russell D.A."/>
            <person name="Pope W.H."/>
            <person name="Jacobs-Sera D."/>
            <person name="Hatfull G.F."/>
        </authorList>
    </citation>
    <scope>NUCLEOTIDE SEQUENCE [LARGE SCALE GENOMIC DNA]</scope>
</reference>